<dbReference type="Proteomes" id="UP000198949">
    <property type="component" value="Unassembled WGS sequence"/>
</dbReference>
<dbReference type="PROSITE" id="PS51186">
    <property type="entry name" value="GNAT"/>
    <property type="match status" value="1"/>
</dbReference>
<evidence type="ECO:0000256" key="3">
    <source>
        <dbReference type="ARBA" id="ARBA00038502"/>
    </source>
</evidence>
<comment type="similarity">
    <text evidence="3">Belongs to the acetyltransferase family. RimJ subfamily.</text>
</comment>
<sequence length="174" mass="18691">MITIRPIVPGDAEPVAALRRAGRDYLAPWEPDRGEESYTAAGMREAIDASLERAAAGTAFSYSITDSGRVVGGIALNAVIRGPYFRSCSFGYWVAQSEAGRGVAGEAVRQALAVAFDELGLFRVQAETLPHNIASQKVLARNGFEPIGLAPAYLKIAGKWQDHLLFQVLNPAMD</sequence>
<dbReference type="PANTHER" id="PTHR43792:SF8">
    <property type="entry name" value="[RIBOSOMAL PROTEIN US5]-ALANINE N-ACETYLTRANSFERASE"/>
    <property type="match status" value="1"/>
</dbReference>
<keyword evidence="2" id="KW-0012">Acyltransferase</keyword>
<keyword evidence="6" id="KW-1185">Reference proteome</keyword>
<keyword evidence="1 5" id="KW-0808">Transferase</keyword>
<dbReference type="RefSeq" id="WP_091039864.1">
    <property type="nucleotide sequence ID" value="NZ_FNAD01000018.1"/>
</dbReference>
<dbReference type="Gene3D" id="3.40.630.30">
    <property type="match status" value="1"/>
</dbReference>
<evidence type="ECO:0000313" key="5">
    <source>
        <dbReference type="EMBL" id="SDE31469.1"/>
    </source>
</evidence>
<feature type="domain" description="N-acetyltransferase" evidence="4">
    <location>
        <begin position="2"/>
        <end position="171"/>
    </location>
</feature>
<dbReference type="Pfam" id="PF13302">
    <property type="entry name" value="Acetyltransf_3"/>
    <property type="match status" value="1"/>
</dbReference>
<dbReference type="GO" id="GO:0005737">
    <property type="term" value="C:cytoplasm"/>
    <property type="evidence" value="ECO:0007669"/>
    <property type="project" value="TreeGrafter"/>
</dbReference>
<dbReference type="GO" id="GO:0008999">
    <property type="term" value="F:protein-N-terminal-alanine acetyltransferase activity"/>
    <property type="evidence" value="ECO:0007669"/>
    <property type="project" value="TreeGrafter"/>
</dbReference>
<evidence type="ECO:0000256" key="2">
    <source>
        <dbReference type="ARBA" id="ARBA00023315"/>
    </source>
</evidence>
<dbReference type="AlphaFoldDB" id="A0A1G7BWS7"/>
<organism evidence="5 6">
    <name type="scientific">Glycomyces harbinensis</name>
    <dbReference type="NCBI Taxonomy" id="58114"/>
    <lineage>
        <taxon>Bacteria</taxon>
        <taxon>Bacillati</taxon>
        <taxon>Actinomycetota</taxon>
        <taxon>Actinomycetes</taxon>
        <taxon>Glycomycetales</taxon>
        <taxon>Glycomycetaceae</taxon>
        <taxon>Glycomyces</taxon>
    </lineage>
</organism>
<reference evidence="6" key="1">
    <citation type="submission" date="2016-10" db="EMBL/GenBank/DDBJ databases">
        <authorList>
            <person name="Varghese N."/>
            <person name="Submissions S."/>
        </authorList>
    </citation>
    <scope>NUCLEOTIDE SEQUENCE [LARGE SCALE GENOMIC DNA]</scope>
    <source>
        <strain evidence="6">CGMCC 4.3516</strain>
    </source>
</reference>
<dbReference type="SUPFAM" id="SSF55729">
    <property type="entry name" value="Acyl-CoA N-acyltransferases (Nat)"/>
    <property type="match status" value="1"/>
</dbReference>
<evidence type="ECO:0000259" key="4">
    <source>
        <dbReference type="PROSITE" id="PS51186"/>
    </source>
</evidence>
<dbReference type="STRING" id="58114.SAMN05216270_11818"/>
<evidence type="ECO:0000256" key="1">
    <source>
        <dbReference type="ARBA" id="ARBA00022679"/>
    </source>
</evidence>
<evidence type="ECO:0000313" key="6">
    <source>
        <dbReference type="Proteomes" id="UP000198949"/>
    </source>
</evidence>
<gene>
    <name evidence="5" type="ORF">SAMN05216270_11818</name>
</gene>
<dbReference type="InterPro" id="IPR016181">
    <property type="entry name" value="Acyl_CoA_acyltransferase"/>
</dbReference>
<dbReference type="PANTHER" id="PTHR43792">
    <property type="entry name" value="GNAT FAMILY, PUTATIVE (AFU_ORTHOLOGUE AFUA_3G00765)-RELATED-RELATED"/>
    <property type="match status" value="1"/>
</dbReference>
<dbReference type="InterPro" id="IPR051531">
    <property type="entry name" value="N-acetyltransferase"/>
</dbReference>
<protein>
    <submittedName>
        <fullName evidence="5">Ribosomal-protein-alanine N-acetyltransferase</fullName>
    </submittedName>
</protein>
<accession>A0A1G7BWS7</accession>
<dbReference type="InterPro" id="IPR000182">
    <property type="entry name" value="GNAT_dom"/>
</dbReference>
<dbReference type="OrthoDB" id="5242221at2"/>
<name>A0A1G7BWS7_9ACTN</name>
<dbReference type="EMBL" id="FNAD01000018">
    <property type="protein sequence ID" value="SDE31469.1"/>
    <property type="molecule type" value="Genomic_DNA"/>
</dbReference>
<proteinExistence type="inferred from homology"/>